<gene>
    <name evidence="1" type="ORF">QCO44_07610</name>
</gene>
<sequence length="60" mass="6394">MDMSIAAMSVDMSQARYTQQLGISVMKMAMDTTEEAVGELLEELGGSLDPTLGNNIDIAV</sequence>
<name>A0ABV3X5M0_9FIRM</name>
<accession>A0ABV3X5M0</accession>
<proteinExistence type="predicted"/>
<reference evidence="1 2" key="1">
    <citation type="submission" date="2023-04" db="EMBL/GenBank/DDBJ databases">
        <title>Genome Sequence of Selenomonas sputigena ATCC 33150.</title>
        <authorList>
            <person name="Miller D.P."/>
            <person name="Anvari S."/>
            <person name="Polson S.W."/>
            <person name="Macdonald M."/>
            <person name="Mcdowell J.V."/>
        </authorList>
    </citation>
    <scope>NUCLEOTIDE SEQUENCE [LARGE SCALE GENOMIC DNA]</scope>
    <source>
        <strain evidence="1 2">ATCC 33150</strain>
    </source>
</reference>
<keyword evidence="2" id="KW-1185">Reference proteome</keyword>
<dbReference type="Proteomes" id="UP001559623">
    <property type="component" value="Unassembled WGS sequence"/>
</dbReference>
<dbReference type="Pfam" id="PF14070">
    <property type="entry name" value="YjfB_motility"/>
    <property type="match status" value="1"/>
</dbReference>
<comment type="caution">
    <text evidence="1">The sequence shown here is derived from an EMBL/GenBank/DDBJ whole genome shotgun (WGS) entry which is preliminary data.</text>
</comment>
<dbReference type="EMBL" id="JARVLH010000004">
    <property type="protein sequence ID" value="MEX5285501.1"/>
    <property type="molecule type" value="Genomic_DNA"/>
</dbReference>
<evidence type="ECO:0000313" key="2">
    <source>
        <dbReference type="Proteomes" id="UP001559623"/>
    </source>
</evidence>
<organism evidence="1 2">
    <name type="scientific">Selenomonas sputigena</name>
    <dbReference type="NCBI Taxonomy" id="69823"/>
    <lineage>
        <taxon>Bacteria</taxon>
        <taxon>Bacillati</taxon>
        <taxon>Bacillota</taxon>
        <taxon>Negativicutes</taxon>
        <taxon>Selenomonadales</taxon>
        <taxon>Selenomonadaceae</taxon>
        <taxon>Selenomonas</taxon>
    </lineage>
</organism>
<evidence type="ECO:0000313" key="1">
    <source>
        <dbReference type="EMBL" id="MEX5285501.1"/>
    </source>
</evidence>
<protein>
    <submittedName>
        <fullName evidence="1">YjfB family protein</fullName>
    </submittedName>
</protein>
<dbReference type="InterPro" id="IPR025906">
    <property type="entry name" value="YjfB_motility"/>
</dbReference>
<dbReference type="RefSeq" id="WP_368847228.1">
    <property type="nucleotide sequence ID" value="NZ_CP194411.1"/>
</dbReference>